<protein>
    <submittedName>
        <fullName evidence="1">Uncharacterized protein</fullName>
    </submittedName>
</protein>
<keyword evidence="2" id="KW-1185">Reference proteome</keyword>
<dbReference type="Proteomes" id="UP000243250">
    <property type="component" value="Unassembled WGS sequence"/>
</dbReference>
<dbReference type="STRING" id="555875.SAMN04488124_0293"/>
<dbReference type="EMBL" id="FOYS01000001">
    <property type="protein sequence ID" value="SFR33387.1"/>
    <property type="molecule type" value="Genomic_DNA"/>
</dbReference>
<dbReference type="RefSeq" id="WP_089876078.1">
    <property type="nucleotide sequence ID" value="NZ_FOYS01000001.1"/>
</dbReference>
<sequence>MNPQYRRALLFAVLGVLLLGNHVYAYPDGVSSEERITYEATEADGVPDAEYVRTTVDVRRCSWTPIRSRTCAFERSLDDGGALRVPVGDEPTRETYAAHDFVRTPEGYFRPNTTLEDGALVLRLDPVSESTVRDALATEFDRAPEYVQTAIREGTVTVNEDDVYEESRFYVVRDGTYYLVEPTANEYVVTGWGWRDPPHIAVEAIRLGGWIAGVALLVRAGEWSERGRREAE</sequence>
<accession>A0A1I6FUA0</accession>
<organism evidence="1 2">
    <name type="scientific">Halogeometricum limi</name>
    <dbReference type="NCBI Taxonomy" id="555875"/>
    <lineage>
        <taxon>Archaea</taxon>
        <taxon>Methanobacteriati</taxon>
        <taxon>Methanobacteriota</taxon>
        <taxon>Stenosarchaea group</taxon>
        <taxon>Halobacteria</taxon>
        <taxon>Halobacteriales</taxon>
        <taxon>Haloferacaceae</taxon>
        <taxon>Halogeometricum</taxon>
    </lineage>
</organism>
<evidence type="ECO:0000313" key="2">
    <source>
        <dbReference type="Proteomes" id="UP000243250"/>
    </source>
</evidence>
<dbReference type="OrthoDB" id="287854at2157"/>
<proteinExistence type="predicted"/>
<evidence type="ECO:0000313" key="1">
    <source>
        <dbReference type="EMBL" id="SFR33387.1"/>
    </source>
</evidence>
<dbReference type="AlphaFoldDB" id="A0A1I6FUA0"/>
<dbReference type="InterPro" id="IPR058440">
    <property type="entry name" value="DUF8127"/>
</dbReference>
<dbReference type="Pfam" id="PF26448">
    <property type="entry name" value="DUF8127"/>
    <property type="match status" value="1"/>
</dbReference>
<reference evidence="2" key="1">
    <citation type="submission" date="2016-10" db="EMBL/GenBank/DDBJ databases">
        <authorList>
            <person name="Varghese N."/>
            <person name="Submissions S."/>
        </authorList>
    </citation>
    <scope>NUCLEOTIDE SEQUENCE [LARGE SCALE GENOMIC DNA]</scope>
    <source>
        <strain evidence="2">CGMCC 1.8711</strain>
    </source>
</reference>
<name>A0A1I6FUA0_9EURY</name>
<gene>
    <name evidence="1" type="ORF">SAMN04488124_0293</name>
</gene>